<name>A0A1M5UL87_9FIRM</name>
<evidence type="ECO:0008006" key="3">
    <source>
        <dbReference type="Google" id="ProtNLM"/>
    </source>
</evidence>
<dbReference type="Gene3D" id="3.30.70.1290">
    <property type="entry name" value="Transposase IS200-like"/>
    <property type="match status" value="1"/>
</dbReference>
<dbReference type="SUPFAM" id="SSF143422">
    <property type="entry name" value="Transposase IS200-like"/>
    <property type="match status" value="1"/>
</dbReference>
<sequence length="166" mass="18711">MGLPMEKLPKRKHPRLKNFDYSENGYYHITICTYSNLPLLSQITVGRGLAPAETMLTPLGRIVEQQLLALPERYPNVMISKRIIMPTHIHVIMVLQESTAAGASPRPTISDIVCAYKSISTRLCNEQEKIAGRRLALVDATGYNCYKGWQRGRAPVLPFLMLSRTQ</sequence>
<dbReference type="InterPro" id="IPR036515">
    <property type="entry name" value="Transposase_17_sf"/>
</dbReference>
<dbReference type="STRING" id="1123282.SAMN02745823_00574"/>
<dbReference type="EMBL" id="FQXV01000001">
    <property type="protein sequence ID" value="SHH63759.1"/>
    <property type="molecule type" value="Genomic_DNA"/>
</dbReference>
<evidence type="ECO:0000313" key="1">
    <source>
        <dbReference type="EMBL" id="SHH63759.1"/>
    </source>
</evidence>
<dbReference type="GO" id="GO:0003677">
    <property type="term" value="F:DNA binding"/>
    <property type="evidence" value="ECO:0007669"/>
    <property type="project" value="InterPro"/>
</dbReference>
<proteinExistence type="predicted"/>
<protein>
    <recommendedName>
        <fullName evidence="3">Transposase IS200 like</fullName>
    </recommendedName>
</protein>
<gene>
    <name evidence="1" type="ORF">SAMN02745823_00574</name>
</gene>
<organism evidence="1 2">
    <name type="scientific">Sporobacter termitidis DSM 10068</name>
    <dbReference type="NCBI Taxonomy" id="1123282"/>
    <lineage>
        <taxon>Bacteria</taxon>
        <taxon>Bacillati</taxon>
        <taxon>Bacillota</taxon>
        <taxon>Clostridia</taxon>
        <taxon>Eubacteriales</taxon>
        <taxon>Oscillospiraceae</taxon>
        <taxon>Sporobacter</taxon>
    </lineage>
</organism>
<dbReference type="AlphaFoldDB" id="A0A1M5UL87"/>
<keyword evidence="2" id="KW-1185">Reference proteome</keyword>
<evidence type="ECO:0000313" key="2">
    <source>
        <dbReference type="Proteomes" id="UP000183995"/>
    </source>
</evidence>
<dbReference type="GO" id="GO:0004803">
    <property type="term" value="F:transposase activity"/>
    <property type="evidence" value="ECO:0007669"/>
    <property type="project" value="InterPro"/>
</dbReference>
<dbReference type="GO" id="GO:0006313">
    <property type="term" value="P:DNA transposition"/>
    <property type="evidence" value="ECO:0007669"/>
    <property type="project" value="InterPro"/>
</dbReference>
<reference evidence="1 2" key="1">
    <citation type="submission" date="2016-11" db="EMBL/GenBank/DDBJ databases">
        <authorList>
            <person name="Jaros S."/>
            <person name="Januszkiewicz K."/>
            <person name="Wedrychowicz H."/>
        </authorList>
    </citation>
    <scope>NUCLEOTIDE SEQUENCE [LARGE SCALE GENOMIC DNA]</scope>
    <source>
        <strain evidence="1 2">DSM 10068</strain>
    </source>
</reference>
<dbReference type="Proteomes" id="UP000183995">
    <property type="component" value="Unassembled WGS sequence"/>
</dbReference>
<accession>A0A1M5UL87</accession>